<evidence type="ECO:0000259" key="13">
    <source>
        <dbReference type="Pfam" id="PF00593"/>
    </source>
</evidence>
<dbReference type="InterPro" id="IPR039426">
    <property type="entry name" value="TonB-dep_rcpt-like"/>
</dbReference>
<evidence type="ECO:0000256" key="9">
    <source>
        <dbReference type="ARBA" id="ARBA00023237"/>
    </source>
</evidence>
<dbReference type="Proteomes" id="UP000006044">
    <property type="component" value="Unassembled WGS sequence"/>
</dbReference>
<dbReference type="EMBL" id="ADLE01000008">
    <property type="protein sequence ID" value="EJZ64915.1"/>
    <property type="molecule type" value="Genomic_DNA"/>
</dbReference>
<dbReference type="Pfam" id="PF13715">
    <property type="entry name" value="CarbopepD_reg_2"/>
    <property type="match status" value="1"/>
</dbReference>
<dbReference type="Pfam" id="PF00593">
    <property type="entry name" value="TonB_dep_Rec_b-barrel"/>
    <property type="match status" value="1"/>
</dbReference>
<dbReference type="PANTHER" id="PTHR30069">
    <property type="entry name" value="TONB-DEPENDENT OUTER MEMBRANE RECEPTOR"/>
    <property type="match status" value="1"/>
</dbReference>
<keyword evidence="6 11" id="KW-0798">TonB box</keyword>
<dbReference type="InterPro" id="IPR012910">
    <property type="entry name" value="Plug_dom"/>
</dbReference>
<dbReference type="PROSITE" id="PS52016">
    <property type="entry name" value="TONB_DEPENDENT_REC_3"/>
    <property type="match status" value="1"/>
</dbReference>
<accession>K0XM59</accession>
<sequence length="737" mass="83232">MIRYLIFPLFLLGSLSSAFSQVRGIVKDIAGEPIIGANVFWLGTTTGTTTGESGKFSLPETGTSDKLVVRFVGYRSDTIHIDRVDTVWEIVLQDGAVMDEVQVSARRMGTMKIRAGILNQDMISTAELSRAACCNLGESFTTNPSVDVSYSDAATGAKQIKLLGLSGTYVQMLAENIPNYRGVASPYALGYIPGPWMQSIQVSKGASSVKNGYESITGQINVEFKKPQTTESVSANLFANSLAKIEANFDGNIHLNQRVSTALLAHYENNLMAHDSNDDGFMDFPRVEQYNFQNRWAYMGDRYVFQAGIKALMEDRTGGQMRSYRATDGMPRYDIDIRTERYEAFTKNAYIFDKEKNTNVALILSGSLHRQDAGYGYKLYDVDQWNGYASLMFETEFDKRNSLSTGLSLNYDDYDQSYKLSHTFDTLGARDKEIVPGAYVQYTYNWNDKLMIMAGLRADYSSVYGTFVTPRAHVKWAPNEIFNLRASAGKGYRATHALAENNYLLASSRRVVIDPDLDMEEAWNYGVSAALYIPLFHKTLNLNLEYYYTDFLRQMVVDMDSNPHEVHFTQLKGKSYSHTFQAEASYPFFKGFTLTAAYRLTDVKTTYGGVLRERPFVGRYKGLLTASYQTPLGIWQFDVTLQLNGGGRLPQSYMLEQGIPAWNSRYKAYEQLNVQVTRYFRHWSIYVGGENLTGFKQKNPIIDASNPWGSNFDSTLTWGPMHGAVYYVGVRFNWERL</sequence>
<feature type="chain" id="PRO_5003841383" description="TonB-dependent receptor" evidence="12">
    <location>
        <begin position="21"/>
        <end position="737"/>
    </location>
</feature>
<dbReference type="AlphaFoldDB" id="K0XM59"/>
<evidence type="ECO:0000256" key="8">
    <source>
        <dbReference type="ARBA" id="ARBA00023170"/>
    </source>
</evidence>
<evidence type="ECO:0000256" key="10">
    <source>
        <dbReference type="PROSITE-ProRule" id="PRU01360"/>
    </source>
</evidence>
<dbReference type="Gene3D" id="2.170.130.10">
    <property type="entry name" value="TonB-dependent receptor, plug domain"/>
    <property type="match status" value="1"/>
</dbReference>
<evidence type="ECO:0000313" key="15">
    <source>
        <dbReference type="EMBL" id="EJZ64915.1"/>
    </source>
</evidence>
<keyword evidence="2 10" id="KW-0813">Transport</keyword>
<evidence type="ECO:0000256" key="6">
    <source>
        <dbReference type="ARBA" id="ARBA00023077"/>
    </source>
</evidence>
<proteinExistence type="inferred from homology"/>
<dbReference type="InterPro" id="IPR036942">
    <property type="entry name" value="Beta-barrel_TonB_sf"/>
</dbReference>
<feature type="signal peptide" evidence="12">
    <location>
        <begin position="1"/>
        <end position="20"/>
    </location>
</feature>
<dbReference type="PANTHER" id="PTHR30069:SF29">
    <property type="entry name" value="HEMOGLOBIN AND HEMOGLOBIN-HAPTOGLOBIN-BINDING PROTEIN 1-RELATED"/>
    <property type="match status" value="1"/>
</dbReference>
<comment type="similarity">
    <text evidence="10 11">Belongs to the TonB-dependent receptor family.</text>
</comment>
<dbReference type="GO" id="GO:0015344">
    <property type="term" value="F:siderophore uptake transmembrane transporter activity"/>
    <property type="evidence" value="ECO:0007669"/>
    <property type="project" value="TreeGrafter"/>
</dbReference>
<gene>
    <name evidence="15" type="ORF">HMPREF9448_01401</name>
</gene>
<dbReference type="eggNOG" id="COG4771">
    <property type="taxonomic scope" value="Bacteria"/>
</dbReference>
<evidence type="ECO:0008006" key="17">
    <source>
        <dbReference type="Google" id="ProtNLM"/>
    </source>
</evidence>
<dbReference type="SUPFAM" id="SSF49464">
    <property type="entry name" value="Carboxypeptidase regulatory domain-like"/>
    <property type="match status" value="1"/>
</dbReference>
<dbReference type="InterPro" id="IPR037066">
    <property type="entry name" value="Plug_dom_sf"/>
</dbReference>
<comment type="caution">
    <text evidence="15">The sequence shown here is derived from an EMBL/GenBank/DDBJ whole genome shotgun (WGS) entry which is preliminary data.</text>
</comment>
<comment type="subcellular location">
    <subcellularLocation>
        <location evidence="1 10">Cell outer membrane</location>
        <topology evidence="1 10">Multi-pass membrane protein</topology>
    </subcellularLocation>
</comment>
<evidence type="ECO:0000256" key="7">
    <source>
        <dbReference type="ARBA" id="ARBA00023136"/>
    </source>
</evidence>
<reference evidence="15 16" key="1">
    <citation type="submission" date="2012-08" db="EMBL/GenBank/DDBJ databases">
        <title>The Genome Sequence of Barnesiella intestinihominis YIT 11860.</title>
        <authorList>
            <consortium name="The Broad Institute Genome Sequencing Platform"/>
            <person name="Earl A."/>
            <person name="Ward D."/>
            <person name="Feldgarden M."/>
            <person name="Gevers D."/>
            <person name="Morotomi M."/>
            <person name="Walker B."/>
            <person name="Young S.K."/>
            <person name="Zeng Q."/>
            <person name="Gargeya S."/>
            <person name="Fitzgerald M."/>
            <person name="Haas B."/>
            <person name="Abouelleil A."/>
            <person name="Alvarado L."/>
            <person name="Arachchi H.M."/>
            <person name="Berlin A.M."/>
            <person name="Chapman S.B."/>
            <person name="Goldberg J."/>
            <person name="Griggs A."/>
            <person name="Gujja S."/>
            <person name="Hansen M."/>
            <person name="Howarth C."/>
            <person name="Imamovic A."/>
            <person name="Larimer J."/>
            <person name="McCowen C."/>
            <person name="Montmayeur A."/>
            <person name="Murphy C."/>
            <person name="Neiman D."/>
            <person name="Pearson M."/>
            <person name="Priest M."/>
            <person name="Roberts A."/>
            <person name="Saif S."/>
            <person name="Shea T."/>
            <person name="Sisk P."/>
            <person name="Sykes S."/>
            <person name="Wortman J."/>
            <person name="Nusbaum C."/>
            <person name="Birren B."/>
        </authorList>
    </citation>
    <scope>NUCLEOTIDE SEQUENCE [LARGE SCALE GENOMIC DNA]</scope>
    <source>
        <strain evidence="15 16">YIT 11860</strain>
    </source>
</reference>
<evidence type="ECO:0000256" key="2">
    <source>
        <dbReference type="ARBA" id="ARBA00022448"/>
    </source>
</evidence>
<dbReference type="STRING" id="742726.HMPREF9448_01401"/>
<evidence type="ECO:0000256" key="1">
    <source>
        <dbReference type="ARBA" id="ARBA00004571"/>
    </source>
</evidence>
<evidence type="ECO:0000259" key="14">
    <source>
        <dbReference type="Pfam" id="PF07715"/>
    </source>
</evidence>
<keyword evidence="16" id="KW-1185">Reference proteome</keyword>
<keyword evidence="3 10" id="KW-1134">Transmembrane beta strand</keyword>
<evidence type="ECO:0000313" key="16">
    <source>
        <dbReference type="Proteomes" id="UP000006044"/>
    </source>
</evidence>
<protein>
    <recommendedName>
        <fullName evidence="17">TonB-dependent receptor</fullName>
    </recommendedName>
</protein>
<evidence type="ECO:0000256" key="3">
    <source>
        <dbReference type="ARBA" id="ARBA00022452"/>
    </source>
</evidence>
<keyword evidence="5 12" id="KW-0732">Signal</keyword>
<keyword evidence="9 10" id="KW-0998">Cell outer membrane</keyword>
<dbReference type="GO" id="GO:0009279">
    <property type="term" value="C:cell outer membrane"/>
    <property type="evidence" value="ECO:0007669"/>
    <property type="project" value="UniProtKB-SubCell"/>
</dbReference>
<evidence type="ECO:0000256" key="11">
    <source>
        <dbReference type="RuleBase" id="RU003357"/>
    </source>
</evidence>
<name>K0XM59_9BACT</name>
<keyword evidence="7 10" id="KW-0472">Membrane</keyword>
<dbReference type="SUPFAM" id="SSF56935">
    <property type="entry name" value="Porins"/>
    <property type="match status" value="1"/>
</dbReference>
<evidence type="ECO:0000256" key="4">
    <source>
        <dbReference type="ARBA" id="ARBA00022692"/>
    </source>
</evidence>
<dbReference type="Pfam" id="PF07715">
    <property type="entry name" value="Plug"/>
    <property type="match status" value="1"/>
</dbReference>
<dbReference type="GO" id="GO:0044718">
    <property type="term" value="P:siderophore transmembrane transport"/>
    <property type="evidence" value="ECO:0007669"/>
    <property type="project" value="TreeGrafter"/>
</dbReference>
<dbReference type="PATRIC" id="fig|742726.3.peg.1467"/>
<dbReference type="HOGENOM" id="CLU_012669_0_0_10"/>
<dbReference type="InterPro" id="IPR000531">
    <property type="entry name" value="Beta-barrel_TonB"/>
</dbReference>
<keyword evidence="4 10" id="KW-0812">Transmembrane</keyword>
<dbReference type="InterPro" id="IPR008969">
    <property type="entry name" value="CarboxyPept-like_regulatory"/>
</dbReference>
<feature type="domain" description="TonB-dependent receptor plug" evidence="14">
    <location>
        <begin position="122"/>
        <end position="218"/>
    </location>
</feature>
<dbReference type="Gene3D" id="2.40.170.20">
    <property type="entry name" value="TonB-dependent receptor, beta-barrel domain"/>
    <property type="match status" value="1"/>
</dbReference>
<evidence type="ECO:0000256" key="5">
    <source>
        <dbReference type="ARBA" id="ARBA00022729"/>
    </source>
</evidence>
<feature type="domain" description="TonB-dependent receptor-like beta-barrel" evidence="13">
    <location>
        <begin position="278"/>
        <end position="692"/>
    </location>
</feature>
<evidence type="ECO:0000256" key="12">
    <source>
        <dbReference type="SAM" id="SignalP"/>
    </source>
</evidence>
<organism evidence="15 16">
    <name type="scientific">Barnesiella intestinihominis YIT 11860</name>
    <dbReference type="NCBI Taxonomy" id="742726"/>
    <lineage>
        <taxon>Bacteria</taxon>
        <taxon>Pseudomonadati</taxon>
        <taxon>Bacteroidota</taxon>
        <taxon>Bacteroidia</taxon>
        <taxon>Bacteroidales</taxon>
        <taxon>Barnesiellaceae</taxon>
        <taxon>Barnesiella</taxon>
    </lineage>
</organism>
<keyword evidence="8" id="KW-0675">Receptor</keyword>